<dbReference type="RefSeq" id="WP_125274640.1">
    <property type="nucleotide sequence ID" value="NZ_RHXE01000040.1"/>
</dbReference>
<protein>
    <submittedName>
        <fullName evidence="6">HK97 family phage prohead protease</fullName>
    </submittedName>
</protein>
<keyword evidence="1" id="KW-1188">Viral release from host cell</keyword>
<sequence>MNQNLLVRNKALPTLPKVQCRRMPIGAENLRFIQDDKTGAVKVSGYAVKWDSINFYGEKFIRGAFAEVCAAFTAGNKKVHAYYNHGWRMYWVDSLMALRIGKYTVLKEDDIGLYLELEFTPGLYWAQQVAAMVKHETVDGFSIAFYPPNPMDIEDKGTHVEIKRADIYEISVVDEPADSAARIINDDAIDSIKTEDDAEELIRSMGFPGDYAKKLMARLSGMQKPHEEPVSKKDPLAWLDG</sequence>
<name>A0A3R9ET55_ACIJO</name>
<feature type="compositionally biased region" description="Basic and acidic residues" evidence="4">
    <location>
        <begin position="224"/>
        <end position="235"/>
    </location>
</feature>
<dbReference type="Pfam" id="PF04586">
    <property type="entry name" value="Peptidase_S78"/>
    <property type="match status" value="1"/>
</dbReference>
<dbReference type="EMBL" id="RHXE01000040">
    <property type="protein sequence ID" value="RSE21262.1"/>
    <property type="molecule type" value="Genomic_DNA"/>
</dbReference>
<feature type="region of interest" description="Disordered" evidence="4">
    <location>
        <begin position="221"/>
        <end position="241"/>
    </location>
</feature>
<dbReference type="InterPro" id="IPR006433">
    <property type="entry name" value="Prohead_protease"/>
</dbReference>
<keyword evidence="3" id="KW-0378">Hydrolase</keyword>
<dbReference type="Proteomes" id="UP000277537">
    <property type="component" value="Unassembled WGS sequence"/>
</dbReference>
<dbReference type="InterPro" id="IPR054613">
    <property type="entry name" value="Peptidase_S78_dom"/>
</dbReference>
<evidence type="ECO:0000259" key="5">
    <source>
        <dbReference type="Pfam" id="PF04586"/>
    </source>
</evidence>
<evidence type="ECO:0000313" key="6">
    <source>
        <dbReference type="EMBL" id="RSE21262.1"/>
    </source>
</evidence>
<reference evidence="6 7" key="1">
    <citation type="submission" date="2018-10" db="EMBL/GenBank/DDBJ databases">
        <title>Transmission dynamics of multidrug resistant bacteria on intensive care unit surfaces.</title>
        <authorList>
            <person name="D'Souza A.W."/>
            <person name="Potter R.F."/>
            <person name="Wallace M."/>
            <person name="Shupe A."/>
            <person name="Patel S."/>
            <person name="Sun S."/>
            <person name="Gul D."/>
            <person name="Kwon J.H."/>
            <person name="Andleeb S."/>
            <person name="Burnham C.-A.D."/>
            <person name="Dantas G."/>
        </authorList>
    </citation>
    <scope>NUCLEOTIDE SEQUENCE [LARGE SCALE GENOMIC DNA]</scope>
    <source>
        <strain evidence="6 7">AJ_385</strain>
    </source>
</reference>
<accession>A0A3R9ET55</accession>
<evidence type="ECO:0000256" key="2">
    <source>
        <dbReference type="ARBA" id="ARBA00022670"/>
    </source>
</evidence>
<dbReference type="GO" id="GO:0006508">
    <property type="term" value="P:proteolysis"/>
    <property type="evidence" value="ECO:0007669"/>
    <property type="project" value="UniProtKB-KW"/>
</dbReference>
<evidence type="ECO:0000256" key="3">
    <source>
        <dbReference type="ARBA" id="ARBA00022801"/>
    </source>
</evidence>
<dbReference type="GO" id="GO:0008233">
    <property type="term" value="F:peptidase activity"/>
    <property type="evidence" value="ECO:0007669"/>
    <property type="project" value="UniProtKB-KW"/>
</dbReference>
<feature type="domain" description="Prohead serine protease" evidence="5">
    <location>
        <begin position="35"/>
        <end position="185"/>
    </location>
</feature>
<gene>
    <name evidence="6" type="ORF">EGT73_14110</name>
</gene>
<comment type="caution">
    <text evidence="6">The sequence shown here is derived from an EMBL/GenBank/DDBJ whole genome shotgun (WGS) entry which is preliminary data.</text>
</comment>
<dbReference type="AlphaFoldDB" id="A0A3R9ET55"/>
<organism evidence="6 7">
    <name type="scientific">Acinetobacter johnsonii</name>
    <dbReference type="NCBI Taxonomy" id="40214"/>
    <lineage>
        <taxon>Bacteria</taxon>
        <taxon>Pseudomonadati</taxon>
        <taxon>Pseudomonadota</taxon>
        <taxon>Gammaproteobacteria</taxon>
        <taxon>Moraxellales</taxon>
        <taxon>Moraxellaceae</taxon>
        <taxon>Acinetobacter</taxon>
    </lineage>
</organism>
<evidence type="ECO:0000313" key="7">
    <source>
        <dbReference type="Proteomes" id="UP000277537"/>
    </source>
</evidence>
<evidence type="ECO:0000256" key="1">
    <source>
        <dbReference type="ARBA" id="ARBA00022612"/>
    </source>
</evidence>
<evidence type="ECO:0000256" key="4">
    <source>
        <dbReference type="SAM" id="MobiDB-lite"/>
    </source>
</evidence>
<proteinExistence type="predicted"/>
<dbReference type="NCBIfam" id="TIGR01543">
    <property type="entry name" value="proheadase_HK97"/>
    <property type="match status" value="1"/>
</dbReference>
<keyword evidence="2 6" id="KW-0645">Protease</keyword>